<evidence type="ECO:0000313" key="1">
    <source>
        <dbReference type="EMBL" id="CAH2267820.1"/>
    </source>
</evidence>
<protein>
    <submittedName>
        <fullName evidence="1">Jg5757 protein</fullName>
    </submittedName>
</protein>
<evidence type="ECO:0000313" key="2">
    <source>
        <dbReference type="Proteomes" id="UP000838756"/>
    </source>
</evidence>
<proteinExistence type="predicted"/>
<dbReference type="Proteomes" id="UP000838756">
    <property type="component" value="Unassembled WGS sequence"/>
</dbReference>
<sequence>MPLSDQSCAYVACVEIVERVACVESVETVACVESVERVACVESVERVACVESLESVRALTASDVRQMMTLPRGRAHCYHTRRRLRIATGPQIWGSAANIANKQSRTSIK</sequence>
<dbReference type="OrthoDB" id="7467016at2759"/>
<accession>A0A8S4SNI0</accession>
<gene>
    <name evidence="1" type="primary">jg5757</name>
    <name evidence="1" type="ORF">PAEG_LOCUS26303</name>
</gene>
<name>A0A8S4SNI0_9NEOP</name>
<keyword evidence="2" id="KW-1185">Reference proteome</keyword>
<reference evidence="1" key="1">
    <citation type="submission" date="2022-03" db="EMBL/GenBank/DDBJ databases">
        <authorList>
            <person name="Lindestad O."/>
        </authorList>
    </citation>
    <scope>NUCLEOTIDE SEQUENCE</scope>
</reference>
<organism evidence="1 2">
    <name type="scientific">Pararge aegeria aegeria</name>
    <dbReference type="NCBI Taxonomy" id="348720"/>
    <lineage>
        <taxon>Eukaryota</taxon>
        <taxon>Metazoa</taxon>
        <taxon>Ecdysozoa</taxon>
        <taxon>Arthropoda</taxon>
        <taxon>Hexapoda</taxon>
        <taxon>Insecta</taxon>
        <taxon>Pterygota</taxon>
        <taxon>Neoptera</taxon>
        <taxon>Endopterygota</taxon>
        <taxon>Lepidoptera</taxon>
        <taxon>Glossata</taxon>
        <taxon>Ditrysia</taxon>
        <taxon>Papilionoidea</taxon>
        <taxon>Nymphalidae</taxon>
        <taxon>Satyrinae</taxon>
        <taxon>Satyrini</taxon>
        <taxon>Parargina</taxon>
        <taxon>Pararge</taxon>
    </lineage>
</organism>
<dbReference type="AlphaFoldDB" id="A0A8S4SNI0"/>
<dbReference type="EMBL" id="CAKXAJ010026402">
    <property type="protein sequence ID" value="CAH2267820.1"/>
    <property type="molecule type" value="Genomic_DNA"/>
</dbReference>
<comment type="caution">
    <text evidence="1">The sequence shown here is derived from an EMBL/GenBank/DDBJ whole genome shotgun (WGS) entry which is preliminary data.</text>
</comment>